<proteinExistence type="predicted"/>
<dbReference type="Proteomes" id="UP000198609">
    <property type="component" value="Unassembled WGS sequence"/>
</dbReference>
<dbReference type="AlphaFoldDB" id="A0A1H4KQ89"/>
<reference evidence="2" key="1">
    <citation type="submission" date="2016-10" db="EMBL/GenBank/DDBJ databases">
        <authorList>
            <person name="Varghese N."/>
            <person name="Submissions S."/>
        </authorList>
    </citation>
    <scope>NUCLEOTIDE SEQUENCE [LARGE SCALE GENOMIC DNA]</scope>
    <source>
        <strain evidence="2">DSM 40318</strain>
    </source>
</reference>
<organism evidence="1 2">
    <name type="scientific">Streptomyces melanosporofaciens</name>
    <dbReference type="NCBI Taxonomy" id="67327"/>
    <lineage>
        <taxon>Bacteria</taxon>
        <taxon>Bacillati</taxon>
        <taxon>Actinomycetota</taxon>
        <taxon>Actinomycetes</taxon>
        <taxon>Kitasatosporales</taxon>
        <taxon>Streptomycetaceae</taxon>
        <taxon>Streptomyces</taxon>
        <taxon>Streptomyces violaceusniger group</taxon>
    </lineage>
</organism>
<name>A0A1H4KQ89_STRMJ</name>
<protein>
    <submittedName>
        <fullName evidence="1">Uncharacterized protein</fullName>
    </submittedName>
</protein>
<evidence type="ECO:0000313" key="2">
    <source>
        <dbReference type="Proteomes" id="UP000198609"/>
    </source>
</evidence>
<keyword evidence="2" id="KW-1185">Reference proteome</keyword>
<dbReference type="EMBL" id="FNST01000002">
    <property type="protein sequence ID" value="SEB60667.1"/>
    <property type="molecule type" value="Genomic_DNA"/>
</dbReference>
<dbReference type="RefSeq" id="WP_093460432.1">
    <property type="nucleotide sequence ID" value="NZ_FNST01000002.1"/>
</dbReference>
<evidence type="ECO:0000313" key="1">
    <source>
        <dbReference type="EMBL" id="SEB60667.1"/>
    </source>
</evidence>
<accession>A0A1H4KQ89</accession>
<sequence length="77" mass="7901">MGDDGLTVNIVSGEVHGSVVQAGSITGGIHFHGARTRPVTVVNRLAQRPPWLAAFGDTAGVLIDAEHVLTCGGGARR</sequence>
<gene>
    <name evidence="1" type="ORF">SAMN04490356_0899</name>
</gene>